<dbReference type="Gene3D" id="1.20.5.1930">
    <property type="match status" value="1"/>
</dbReference>
<dbReference type="SUPFAM" id="SSF55874">
    <property type="entry name" value="ATPase domain of HSP90 chaperone/DNA topoisomerase II/histidine kinase"/>
    <property type="match status" value="1"/>
</dbReference>
<proteinExistence type="predicted"/>
<dbReference type="Pfam" id="PF07730">
    <property type="entry name" value="HisKA_3"/>
    <property type="match status" value="1"/>
</dbReference>
<dbReference type="GO" id="GO:0016301">
    <property type="term" value="F:kinase activity"/>
    <property type="evidence" value="ECO:0007669"/>
    <property type="project" value="UniProtKB-KW"/>
</dbReference>
<keyword evidence="7" id="KW-1185">Reference proteome</keyword>
<dbReference type="Gene3D" id="3.30.565.10">
    <property type="entry name" value="Histidine kinase-like ATPase, C-terminal domain"/>
    <property type="match status" value="1"/>
</dbReference>
<dbReference type="InterPro" id="IPR013656">
    <property type="entry name" value="PAS_4"/>
</dbReference>
<dbReference type="Proteomes" id="UP000500826">
    <property type="component" value="Chromosome"/>
</dbReference>
<dbReference type="CDD" id="cd00130">
    <property type="entry name" value="PAS"/>
    <property type="match status" value="1"/>
</dbReference>
<dbReference type="Pfam" id="PF02518">
    <property type="entry name" value="HATPase_c"/>
    <property type="match status" value="1"/>
</dbReference>
<evidence type="ECO:0000313" key="6">
    <source>
        <dbReference type="EMBL" id="QJW84806.1"/>
    </source>
</evidence>
<reference evidence="6 7" key="2">
    <citation type="submission" date="2020-05" db="EMBL/GenBank/DDBJ databases">
        <authorList>
            <person name="Khan S.A."/>
            <person name="Jeon C.O."/>
            <person name="Chun B.H."/>
        </authorList>
    </citation>
    <scope>NUCLEOTIDE SEQUENCE [LARGE SCALE GENOMIC DNA]</scope>
    <source>
        <strain evidence="6 7">H242</strain>
    </source>
</reference>
<dbReference type="InterPro" id="IPR036890">
    <property type="entry name" value="HATPase_C_sf"/>
</dbReference>
<keyword evidence="3" id="KW-0902">Two-component regulatory system</keyword>
<dbReference type="InterPro" id="IPR011712">
    <property type="entry name" value="Sig_transdc_His_kin_sub3_dim/P"/>
</dbReference>
<reference evidence="6 7" key="1">
    <citation type="submission" date="2020-05" db="EMBL/GenBank/DDBJ databases">
        <title>Ramlibacter rhizophilus sp. nov., isolated from rhizosphere soil of national flower Mugunghwa from South Korea.</title>
        <authorList>
            <person name="Zheng-Fei Y."/>
            <person name="Huan T."/>
        </authorList>
    </citation>
    <scope>NUCLEOTIDE SEQUENCE [LARGE SCALE GENOMIC DNA]</scope>
    <source>
        <strain evidence="6 7">H242</strain>
    </source>
</reference>
<protein>
    <submittedName>
        <fullName evidence="6">PAS domain-containing sensor histidine kinase</fullName>
    </submittedName>
</protein>
<dbReference type="SUPFAM" id="SSF55785">
    <property type="entry name" value="PYP-like sensor domain (PAS domain)"/>
    <property type="match status" value="1"/>
</dbReference>
<keyword evidence="2 6" id="KW-0418">Kinase</keyword>
<dbReference type="InterPro" id="IPR035965">
    <property type="entry name" value="PAS-like_dom_sf"/>
</dbReference>
<dbReference type="InterPro" id="IPR050482">
    <property type="entry name" value="Sensor_HK_TwoCompSys"/>
</dbReference>
<evidence type="ECO:0000256" key="1">
    <source>
        <dbReference type="ARBA" id="ARBA00022679"/>
    </source>
</evidence>
<dbReference type="PANTHER" id="PTHR24421:SF59">
    <property type="entry name" value="OXYGEN SENSOR HISTIDINE KINASE NREB"/>
    <property type="match status" value="1"/>
</dbReference>
<evidence type="ECO:0000313" key="7">
    <source>
        <dbReference type="Proteomes" id="UP000500826"/>
    </source>
</evidence>
<gene>
    <name evidence="6" type="ORF">HK414_17740</name>
</gene>
<dbReference type="PROSITE" id="PS50109">
    <property type="entry name" value="HIS_KIN"/>
    <property type="match status" value="1"/>
</dbReference>
<dbReference type="InterPro" id="IPR003594">
    <property type="entry name" value="HATPase_dom"/>
</dbReference>
<sequence>MPSSAIYGPNASAWLAGLLDSAMDAIITVDAGQTIVLYNRAAERIFGWPAAEVIGKTLDMLMPLRFRAEHGGHIARFGATGVTSRRMGGSTVLLALRAGGEEFPIDASISQLDAPEGKLFTVILRDVTERVRAQEELASFASEASGVREQEKARIARELHDELAQSLTALKMDTDWVRANLGKTAEAGDRLAAMLRLLDDAVASTRRIAADLRPLVLDDLGLVSAVEWVASSFTQRTGVPCHLDVDEDLDLQEPYATAVFRMVQESLANVAKHANARQVRVRLARNGGEVELTVQDDGAGFDVRNARKPQSPGLVGLRERAKLLRGSVEIASAPGQGTRVAARIPLAD</sequence>
<evidence type="ECO:0000259" key="5">
    <source>
        <dbReference type="PROSITE" id="PS50112"/>
    </source>
</evidence>
<dbReference type="InterPro" id="IPR000014">
    <property type="entry name" value="PAS"/>
</dbReference>
<dbReference type="SMART" id="SM00387">
    <property type="entry name" value="HATPase_c"/>
    <property type="match status" value="1"/>
</dbReference>
<dbReference type="NCBIfam" id="TIGR00229">
    <property type="entry name" value="sensory_box"/>
    <property type="match status" value="1"/>
</dbReference>
<dbReference type="InterPro" id="IPR005467">
    <property type="entry name" value="His_kinase_dom"/>
</dbReference>
<dbReference type="PANTHER" id="PTHR24421">
    <property type="entry name" value="NITRATE/NITRITE SENSOR PROTEIN NARX-RELATED"/>
    <property type="match status" value="1"/>
</dbReference>
<evidence type="ECO:0000256" key="2">
    <source>
        <dbReference type="ARBA" id="ARBA00022777"/>
    </source>
</evidence>
<dbReference type="EMBL" id="CP053418">
    <property type="protein sequence ID" value="QJW84806.1"/>
    <property type="molecule type" value="Genomic_DNA"/>
</dbReference>
<evidence type="ECO:0000259" key="4">
    <source>
        <dbReference type="PROSITE" id="PS50109"/>
    </source>
</evidence>
<dbReference type="CDD" id="cd16917">
    <property type="entry name" value="HATPase_UhpB-NarQ-NarX-like"/>
    <property type="match status" value="1"/>
</dbReference>
<dbReference type="PROSITE" id="PS50112">
    <property type="entry name" value="PAS"/>
    <property type="match status" value="1"/>
</dbReference>
<feature type="domain" description="Histidine kinase" evidence="4">
    <location>
        <begin position="158"/>
        <end position="348"/>
    </location>
</feature>
<accession>A0ABX6P3W1</accession>
<dbReference type="Gene3D" id="3.30.450.20">
    <property type="entry name" value="PAS domain"/>
    <property type="match status" value="1"/>
</dbReference>
<dbReference type="SMART" id="SM00091">
    <property type="entry name" value="PAS"/>
    <property type="match status" value="1"/>
</dbReference>
<feature type="domain" description="PAS" evidence="5">
    <location>
        <begin position="11"/>
        <end position="63"/>
    </location>
</feature>
<dbReference type="Pfam" id="PF08448">
    <property type="entry name" value="PAS_4"/>
    <property type="match status" value="1"/>
</dbReference>
<organism evidence="6 7">
    <name type="scientific">Ramlibacter terrae</name>
    <dbReference type="NCBI Taxonomy" id="2732511"/>
    <lineage>
        <taxon>Bacteria</taxon>
        <taxon>Pseudomonadati</taxon>
        <taxon>Pseudomonadota</taxon>
        <taxon>Betaproteobacteria</taxon>
        <taxon>Burkholderiales</taxon>
        <taxon>Comamonadaceae</taxon>
        <taxon>Ramlibacter</taxon>
    </lineage>
</organism>
<keyword evidence="1" id="KW-0808">Transferase</keyword>
<evidence type="ECO:0000256" key="3">
    <source>
        <dbReference type="ARBA" id="ARBA00023012"/>
    </source>
</evidence>
<name>A0ABX6P3W1_9BURK</name>